<reference evidence="7 8" key="1">
    <citation type="submission" date="2024-06" db="EMBL/GenBank/DDBJ databases">
        <title>The Natural Products Discovery Center: Release of the First 8490 Sequenced Strains for Exploring Actinobacteria Biosynthetic Diversity.</title>
        <authorList>
            <person name="Kalkreuter E."/>
            <person name="Kautsar S.A."/>
            <person name="Yang D."/>
            <person name="Bader C.D."/>
            <person name="Teijaro C.N."/>
            <person name="Fluegel L."/>
            <person name="Davis C.M."/>
            <person name="Simpson J.R."/>
            <person name="Lauterbach L."/>
            <person name="Steele A.D."/>
            <person name="Gui C."/>
            <person name="Meng S."/>
            <person name="Li G."/>
            <person name="Viehrig K."/>
            <person name="Ye F."/>
            <person name="Su P."/>
            <person name="Kiefer A.F."/>
            <person name="Nichols A."/>
            <person name="Cepeda A.J."/>
            <person name="Yan W."/>
            <person name="Fan B."/>
            <person name="Jiang Y."/>
            <person name="Adhikari A."/>
            <person name="Zheng C.-J."/>
            <person name="Schuster L."/>
            <person name="Cowan T.M."/>
            <person name="Smanski M.J."/>
            <person name="Chevrette M.G."/>
            <person name="De Carvalho L.P.S."/>
            <person name="Shen B."/>
        </authorList>
    </citation>
    <scope>NUCLEOTIDE SEQUENCE [LARGE SCALE GENOMIC DNA]</scope>
    <source>
        <strain evidence="7 8">NPDC050671</strain>
    </source>
</reference>
<dbReference type="SUPFAM" id="SSF46689">
    <property type="entry name" value="Homeodomain-like"/>
    <property type="match status" value="1"/>
</dbReference>
<accession>A0ABV3F639</accession>
<dbReference type="InterPro" id="IPR049397">
    <property type="entry name" value="EthR_C"/>
</dbReference>
<dbReference type="RefSeq" id="WP_357976880.1">
    <property type="nucleotide sequence ID" value="NZ_JBFAIH010000004.1"/>
</dbReference>
<dbReference type="EMBL" id="JBFAIH010000004">
    <property type="protein sequence ID" value="MEV0363166.1"/>
    <property type="molecule type" value="Genomic_DNA"/>
</dbReference>
<organism evidence="7 8">
    <name type="scientific">Nocardia fusca</name>
    <dbReference type="NCBI Taxonomy" id="941183"/>
    <lineage>
        <taxon>Bacteria</taxon>
        <taxon>Bacillati</taxon>
        <taxon>Actinomycetota</taxon>
        <taxon>Actinomycetes</taxon>
        <taxon>Mycobacteriales</taxon>
        <taxon>Nocardiaceae</taxon>
        <taxon>Nocardia</taxon>
    </lineage>
</organism>
<evidence type="ECO:0000256" key="5">
    <source>
        <dbReference type="SAM" id="MobiDB-lite"/>
    </source>
</evidence>
<evidence type="ECO:0000256" key="4">
    <source>
        <dbReference type="PROSITE-ProRule" id="PRU00335"/>
    </source>
</evidence>
<dbReference type="InterPro" id="IPR050109">
    <property type="entry name" value="HTH-type_TetR-like_transc_reg"/>
</dbReference>
<comment type="caution">
    <text evidence="7">The sequence shown here is derived from an EMBL/GenBank/DDBJ whole genome shotgun (WGS) entry which is preliminary data.</text>
</comment>
<name>A0ABV3F639_9NOCA</name>
<keyword evidence="3" id="KW-0804">Transcription</keyword>
<dbReference type="PROSITE" id="PS50977">
    <property type="entry name" value="HTH_TETR_2"/>
    <property type="match status" value="1"/>
</dbReference>
<dbReference type="InterPro" id="IPR001647">
    <property type="entry name" value="HTH_TetR"/>
</dbReference>
<dbReference type="PANTHER" id="PTHR30055:SF234">
    <property type="entry name" value="HTH-TYPE TRANSCRIPTIONAL REGULATOR BETI"/>
    <property type="match status" value="1"/>
</dbReference>
<feature type="domain" description="HTH tetR-type" evidence="6">
    <location>
        <begin position="38"/>
        <end position="98"/>
    </location>
</feature>
<dbReference type="Pfam" id="PF00440">
    <property type="entry name" value="TetR_N"/>
    <property type="match status" value="1"/>
</dbReference>
<dbReference type="Proteomes" id="UP001551658">
    <property type="component" value="Unassembled WGS sequence"/>
</dbReference>
<evidence type="ECO:0000256" key="3">
    <source>
        <dbReference type="ARBA" id="ARBA00023163"/>
    </source>
</evidence>
<gene>
    <name evidence="7" type="ORF">AB0H72_10740</name>
</gene>
<evidence type="ECO:0000259" key="6">
    <source>
        <dbReference type="PROSITE" id="PS50977"/>
    </source>
</evidence>
<proteinExistence type="predicted"/>
<dbReference type="InterPro" id="IPR009057">
    <property type="entry name" value="Homeodomain-like_sf"/>
</dbReference>
<feature type="region of interest" description="Disordered" evidence="5">
    <location>
        <begin position="1"/>
        <end position="37"/>
    </location>
</feature>
<evidence type="ECO:0000313" key="7">
    <source>
        <dbReference type="EMBL" id="MEV0363166.1"/>
    </source>
</evidence>
<dbReference type="PANTHER" id="PTHR30055">
    <property type="entry name" value="HTH-TYPE TRANSCRIPTIONAL REGULATOR RUTR"/>
    <property type="match status" value="1"/>
</dbReference>
<dbReference type="InterPro" id="IPR036271">
    <property type="entry name" value="Tet_transcr_reg_TetR-rel_C_sf"/>
</dbReference>
<dbReference type="Gene3D" id="1.10.357.10">
    <property type="entry name" value="Tetracycline Repressor, domain 2"/>
    <property type="match status" value="1"/>
</dbReference>
<keyword evidence="2 4" id="KW-0238">DNA-binding</keyword>
<keyword evidence="1" id="KW-0805">Transcription regulation</keyword>
<dbReference type="Pfam" id="PF21313">
    <property type="entry name" value="EthR_C"/>
    <property type="match status" value="1"/>
</dbReference>
<dbReference type="Gene3D" id="1.10.10.60">
    <property type="entry name" value="Homeodomain-like"/>
    <property type="match status" value="1"/>
</dbReference>
<evidence type="ECO:0000313" key="8">
    <source>
        <dbReference type="Proteomes" id="UP001551658"/>
    </source>
</evidence>
<feature type="DNA-binding region" description="H-T-H motif" evidence="4">
    <location>
        <begin position="61"/>
        <end position="80"/>
    </location>
</feature>
<keyword evidence="8" id="KW-1185">Reference proteome</keyword>
<evidence type="ECO:0000256" key="1">
    <source>
        <dbReference type="ARBA" id="ARBA00023015"/>
    </source>
</evidence>
<sequence length="238" mass="25951">MNARPDSTSAGGATGGGAAPELAAGRSTRPAPKSRRGIRTRAALIEAAREVFEADGFVDARISDITRTAGVASGSFYTHFDSKEEVFAAVAEQVREEMLHPHVRARAGSDDPRDWIAAANREYLRSYRRNARLMAVLEQVSRVDPQFAALRAERASAFIDRNAALIRDLQERGLVTARLDARVTALALSSMVSKVAYLVFVEGEQIEFDTLLETLDWIWCNALQLPGSRGAGTGSERM</sequence>
<protein>
    <submittedName>
        <fullName evidence="7">TetR/AcrR family transcriptional regulator</fullName>
    </submittedName>
</protein>
<dbReference type="PRINTS" id="PR00455">
    <property type="entry name" value="HTHTETR"/>
</dbReference>
<evidence type="ECO:0000256" key="2">
    <source>
        <dbReference type="ARBA" id="ARBA00023125"/>
    </source>
</evidence>
<dbReference type="SUPFAM" id="SSF48498">
    <property type="entry name" value="Tetracyclin repressor-like, C-terminal domain"/>
    <property type="match status" value="1"/>
</dbReference>